<dbReference type="InterPro" id="IPR036397">
    <property type="entry name" value="RNaseH_sf"/>
</dbReference>
<name>A0A8J6CT71_9ROSI</name>
<reference evidence="3 4" key="1">
    <citation type="journal article" date="2021" name="bioRxiv">
        <title>The Gossypium anomalum genome as a resource for cotton improvement and evolutionary analysis of hybrid incompatibility.</title>
        <authorList>
            <person name="Grover C.E."/>
            <person name="Yuan D."/>
            <person name="Arick M.A."/>
            <person name="Miller E.R."/>
            <person name="Hu G."/>
            <person name="Peterson D.G."/>
            <person name="Wendel J.F."/>
            <person name="Udall J.A."/>
        </authorList>
    </citation>
    <scope>NUCLEOTIDE SEQUENCE [LARGE SCALE GENOMIC DNA]</scope>
    <source>
        <strain evidence="3">JFW-Udall</strain>
        <tissue evidence="3">Leaf</tissue>
    </source>
</reference>
<dbReference type="InterPro" id="IPR012337">
    <property type="entry name" value="RNaseH-like_sf"/>
</dbReference>
<dbReference type="AlphaFoldDB" id="A0A8J6CT71"/>
<gene>
    <name evidence="3" type="ORF">CXB51_020001</name>
</gene>
<evidence type="ECO:0008006" key="5">
    <source>
        <dbReference type="Google" id="ProtNLM"/>
    </source>
</evidence>
<dbReference type="InterPro" id="IPR026960">
    <property type="entry name" value="RVT-Znf"/>
</dbReference>
<evidence type="ECO:0000313" key="3">
    <source>
        <dbReference type="EMBL" id="KAG8486532.1"/>
    </source>
</evidence>
<sequence length="320" mass="37035">MELIHNLVDEVTAKRILSIPIFGANVEDILVWKYEGSGEYTVKSGYRVLSTELLQNHSYISPNSVDYKGFYNSLWNLNIPAKIKIHIWRLINDLVPHLCNLAWRFLTADVVCPLCKIDLEDFGHLLWSCDMLQFVWASLQIRLRNKLVHEGVKLSLQELLGFIQGYGCDLSLHQETFRPSTRSTIKEVWRPPDSGVCKLNFDATFQHDLQLAVQQLLPEIRKRGYRRLIVEGDSLTVIKSVYKKEKDKSVIRPIIHHISLLNENFDSVTYTFVPRLANRMAHTLAMEGRRRQVFGVWTDDVPVAVKEMALMDRQMYHGLS</sequence>
<dbReference type="GO" id="GO:0003676">
    <property type="term" value="F:nucleic acid binding"/>
    <property type="evidence" value="ECO:0007669"/>
    <property type="project" value="InterPro"/>
</dbReference>
<evidence type="ECO:0000313" key="4">
    <source>
        <dbReference type="Proteomes" id="UP000701853"/>
    </source>
</evidence>
<evidence type="ECO:0000259" key="1">
    <source>
        <dbReference type="Pfam" id="PF13456"/>
    </source>
</evidence>
<feature type="domain" description="RNase H type-1" evidence="1">
    <location>
        <begin position="218"/>
        <end position="286"/>
    </location>
</feature>
<accession>A0A8J6CT71</accession>
<dbReference type="InterPro" id="IPR044730">
    <property type="entry name" value="RNase_H-like_dom_plant"/>
</dbReference>
<dbReference type="SUPFAM" id="SSF53098">
    <property type="entry name" value="Ribonuclease H-like"/>
    <property type="match status" value="1"/>
</dbReference>
<dbReference type="GO" id="GO:0004523">
    <property type="term" value="F:RNA-DNA hybrid ribonuclease activity"/>
    <property type="evidence" value="ECO:0007669"/>
    <property type="project" value="InterPro"/>
</dbReference>
<dbReference type="Gene3D" id="3.30.420.10">
    <property type="entry name" value="Ribonuclease H-like superfamily/Ribonuclease H"/>
    <property type="match status" value="1"/>
</dbReference>
<evidence type="ECO:0000259" key="2">
    <source>
        <dbReference type="Pfam" id="PF13966"/>
    </source>
</evidence>
<dbReference type="Pfam" id="PF13966">
    <property type="entry name" value="zf-RVT"/>
    <property type="match status" value="1"/>
</dbReference>
<organism evidence="3 4">
    <name type="scientific">Gossypium anomalum</name>
    <dbReference type="NCBI Taxonomy" id="47600"/>
    <lineage>
        <taxon>Eukaryota</taxon>
        <taxon>Viridiplantae</taxon>
        <taxon>Streptophyta</taxon>
        <taxon>Embryophyta</taxon>
        <taxon>Tracheophyta</taxon>
        <taxon>Spermatophyta</taxon>
        <taxon>Magnoliopsida</taxon>
        <taxon>eudicotyledons</taxon>
        <taxon>Gunneridae</taxon>
        <taxon>Pentapetalae</taxon>
        <taxon>rosids</taxon>
        <taxon>malvids</taxon>
        <taxon>Malvales</taxon>
        <taxon>Malvaceae</taxon>
        <taxon>Malvoideae</taxon>
        <taxon>Gossypium</taxon>
    </lineage>
</organism>
<dbReference type="PANTHER" id="PTHR47074">
    <property type="entry name" value="BNAC02G40300D PROTEIN"/>
    <property type="match status" value="1"/>
</dbReference>
<comment type="caution">
    <text evidence="3">The sequence shown here is derived from an EMBL/GenBank/DDBJ whole genome shotgun (WGS) entry which is preliminary data.</text>
</comment>
<protein>
    <recommendedName>
        <fullName evidence="5">Reverse transcriptase</fullName>
    </recommendedName>
</protein>
<feature type="domain" description="Reverse transcriptase zinc-binding" evidence="2">
    <location>
        <begin position="40"/>
        <end position="136"/>
    </location>
</feature>
<dbReference type="OrthoDB" id="1001318at2759"/>
<dbReference type="CDD" id="cd06222">
    <property type="entry name" value="RNase_H_like"/>
    <property type="match status" value="1"/>
</dbReference>
<dbReference type="InterPro" id="IPR052929">
    <property type="entry name" value="RNase_H-like_EbsB-rel"/>
</dbReference>
<keyword evidence="4" id="KW-1185">Reference proteome</keyword>
<dbReference type="InterPro" id="IPR002156">
    <property type="entry name" value="RNaseH_domain"/>
</dbReference>
<dbReference type="Pfam" id="PF13456">
    <property type="entry name" value="RVT_3"/>
    <property type="match status" value="1"/>
</dbReference>
<dbReference type="PANTHER" id="PTHR47074:SF61">
    <property type="entry name" value="RNASE H TYPE-1 DOMAIN-CONTAINING PROTEIN"/>
    <property type="match status" value="1"/>
</dbReference>
<dbReference type="EMBL" id="JAHUZN010000008">
    <property type="protein sequence ID" value="KAG8486532.1"/>
    <property type="molecule type" value="Genomic_DNA"/>
</dbReference>
<proteinExistence type="predicted"/>
<dbReference type="Proteomes" id="UP000701853">
    <property type="component" value="Chromosome 8"/>
</dbReference>